<dbReference type="InterPro" id="IPR001091">
    <property type="entry name" value="RM_Methyltransferase"/>
</dbReference>
<dbReference type="InterPro" id="IPR029063">
    <property type="entry name" value="SAM-dependent_MTases_sf"/>
</dbReference>
<dbReference type="InterPro" id="IPR002941">
    <property type="entry name" value="DNA_methylase_N4/N6"/>
</dbReference>
<evidence type="ECO:0000256" key="4">
    <source>
        <dbReference type="RuleBase" id="RU362026"/>
    </source>
</evidence>
<dbReference type="PANTHER" id="PTHR13370:SF3">
    <property type="entry name" value="TRNA (GUANINE(10)-N2)-METHYLTRANSFERASE HOMOLOG"/>
    <property type="match status" value="1"/>
</dbReference>
<keyword evidence="7" id="KW-1185">Reference proteome</keyword>
<dbReference type="GO" id="GO:0003677">
    <property type="term" value="F:DNA binding"/>
    <property type="evidence" value="ECO:0007669"/>
    <property type="project" value="InterPro"/>
</dbReference>
<dbReference type="AlphaFoldDB" id="A0A7W9SVX4"/>
<organism evidence="6 7">
    <name type="scientific">Armatimonas rosea</name>
    <dbReference type="NCBI Taxonomy" id="685828"/>
    <lineage>
        <taxon>Bacteria</taxon>
        <taxon>Bacillati</taxon>
        <taxon>Armatimonadota</taxon>
        <taxon>Armatimonadia</taxon>
        <taxon>Armatimonadales</taxon>
        <taxon>Armatimonadaceae</taxon>
        <taxon>Armatimonas</taxon>
    </lineage>
</organism>
<reference evidence="6 7" key="1">
    <citation type="submission" date="2020-08" db="EMBL/GenBank/DDBJ databases">
        <title>Genomic Encyclopedia of Type Strains, Phase IV (KMG-IV): sequencing the most valuable type-strain genomes for metagenomic binning, comparative biology and taxonomic classification.</title>
        <authorList>
            <person name="Goeker M."/>
        </authorList>
    </citation>
    <scope>NUCLEOTIDE SEQUENCE [LARGE SCALE GENOMIC DNA]</scope>
    <source>
        <strain evidence="6 7">DSM 23562</strain>
    </source>
</reference>
<dbReference type="RefSeq" id="WP_184203945.1">
    <property type="nucleotide sequence ID" value="NZ_JACHGW010000009.1"/>
</dbReference>
<dbReference type="GO" id="GO:0005737">
    <property type="term" value="C:cytoplasm"/>
    <property type="evidence" value="ECO:0007669"/>
    <property type="project" value="TreeGrafter"/>
</dbReference>
<dbReference type="PANTHER" id="PTHR13370">
    <property type="entry name" value="RNA METHYLASE-RELATED"/>
    <property type="match status" value="1"/>
</dbReference>
<dbReference type="EC" id="2.1.1.-" evidence="4"/>
<dbReference type="PROSITE" id="PS00092">
    <property type="entry name" value="N6_MTASE"/>
    <property type="match status" value="1"/>
</dbReference>
<dbReference type="GO" id="GO:0009007">
    <property type="term" value="F:site-specific DNA-methyltransferase (adenine-specific) activity"/>
    <property type="evidence" value="ECO:0007669"/>
    <property type="project" value="TreeGrafter"/>
</dbReference>
<name>A0A7W9SVX4_ARMRO</name>
<dbReference type="Proteomes" id="UP000520814">
    <property type="component" value="Unassembled WGS sequence"/>
</dbReference>
<evidence type="ECO:0000313" key="6">
    <source>
        <dbReference type="EMBL" id="MBB6053857.1"/>
    </source>
</evidence>
<comment type="similarity">
    <text evidence="1 4">Belongs to the N(4)/N(6)-methyltransferase family.</text>
</comment>
<dbReference type="InterPro" id="IPR002052">
    <property type="entry name" value="DNA_methylase_N6_adenine_CS"/>
</dbReference>
<dbReference type="GO" id="GO:0008170">
    <property type="term" value="F:N-methyltransferase activity"/>
    <property type="evidence" value="ECO:0007669"/>
    <property type="project" value="InterPro"/>
</dbReference>
<sequence>MRDTQGGIRDRLLHGDALEILPTFKSETFDAIVTDPPYCSGGMTMSERARPASVKYMQSRQKTTWPDFEGESMDQNAWAQWTYRWLKECKRVAKEGAPIVIFIDWRQLPLLTTLLQWAGWRWLGVAVWDKTPACRPQMGRFAAQAEYIVWGAKGRLPTRRHVGTLPGVFRYRVEVPGVKLHMTGKPLALMEELLQIVEPSGTILDPFAGSGTTLLAARNCGLCYVGIEASRAYYQIATERLSGNPPIRYDNASGR</sequence>
<evidence type="ECO:0000256" key="2">
    <source>
        <dbReference type="ARBA" id="ARBA00022603"/>
    </source>
</evidence>
<evidence type="ECO:0000313" key="7">
    <source>
        <dbReference type="Proteomes" id="UP000520814"/>
    </source>
</evidence>
<dbReference type="GO" id="GO:0032259">
    <property type="term" value="P:methylation"/>
    <property type="evidence" value="ECO:0007669"/>
    <property type="project" value="UniProtKB-KW"/>
</dbReference>
<dbReference type="PRINTS" id="PR00508">
    <property type="entry name" value="S21N4MTFRASE"/>
</dbReference>
<comment type="caution">
    <text evidence="6">The sequence shown here is derived from an EMBL/GenBank/DDBJ whole genome shotgun (WGS) entry which is preliminary data.</text>
</comment>
<evidence type="ECO:0000259" key="5">
    <source>
        <dbReference type="Pfam" id="PF01555"/>
    </source>
</evidence>
<evidence type="ECO:0000256" key="3">
    <source>
        <dbReference type="ARBA" id="ARBA00022679"/>
    </source>
</evidence>
<dbReference type="SUPFAM" id="SSF53335">
    <property type="entry name" value="S-adenosyl-L-methionine-dependent methyltransferases"/>
    <property type="match status" value="1"/>
</dbReference>
<protein>
    <recommendedName>
        <fullName evidence="4">Methyltransferase</fullName>
        <ecNumber evidence="4">2.1.1.-</ecNumber>
    </recommendedName>
</protein>
<keyword evidence="3 6" id="KW-0808">Transferase</keyword>
<gene>
    <name evidence="6" type="ORF">HNQ39_005704</name>
</gene>
<keyword evidence="2 6" id="KW-0489">Methyltransferase</keyword>
<dbReference type="EMBL" id="JACHGW010000009">
    <property type="protein sequence ID" value="MBB6053857.1"/>
    <property type="molecule type" value="Genomic_DNA"/>
</dbReference>
<accession>A0A7W9SVX4</accession>
<proteinExistence type="inferred from homology"/>
<dbReference type="Pfam" id="PF01555">
    <property type="entry name" value="N6_N4_Mtase"/>
    <property type="match status" value="1"/>
</dbReference>
<dbReference type="Gene3D" id="3.40.50.150">
    <property type="entry name" value="Vaccinia Virus protein VP39"/>
    <property type="match status" value="1"/>
</dbReference>
<evidence type="ECO:0000256" key="1">
    <source>
        <dbReference type="ARBA" id="ARBA00006594"/>
    </source>
</evidence>
<feature type="domain" description="DNA methylase N-4/N-6" evidence="5">
    <location>
        <begin position="30"/>
        <end position="239"/>
    </location>
</feature>